<evidence type="ECO:0000256" key="14">
    <source>
        <dbReference type="RuleBase" id="RU367023"/>
    </source>
</evidence>
<sequence length="350" mass="38621">MGSNAQRGALWREHRAVEAATIAAMRARGVRDVPWSSAKRMLAVLCVSAIYTSWILSPVVSAVAVILIPSLRAYVGCYLFASYALGVRVPMNGLYKFFCGLECGEENGWELVVEDATAGEKEIDCSKRAYLFAAHPHGLFASGCVGNIVLSDAALRRFRARHVRFFINNLLISVFPIIKDVLSSLGFLPCTAKMMRRVLGRGETGMIVVGGVQEVVLTGNVDVEELYLKNCFGFVKVAIQVGTPLVPVYTFGESLATGPDWVPFREIRKRLSYKFVFPFRSLGIVHRWGFCFPRGKLTTVVGPPIEVKQNDRPSREEVAAVHAQYCKSLLALIERNKAAAGYPTQVTRLV</sequence>
<reference evidence="15 16" key="1">
    <citation type="journal article" date="2007" name="Proc. Natl. Acad. Sci. U.S.A.">
        <title>The tiny eukaryote Ostreococcus provides genomic insights into the paradox of plankton speciation.</title>
        <authorList>
            <person name="Palenik B."/>
            <person name="Grimwood J."/>
            <person name="Aerts A."/>
            <person name="Rouze P."/>
            <person name="Salamov A."/>
            <person name="Putnam N."/>
            <person name="Dupont C."/>
            <person name="Jorgensen R."/>
            <person name="Derelle E."/>
            <person name="Rombauts S."/>
            <person name="Zhou K."/>
            <person name="Otillar R."/>
            <person name="Merchant S.S."/>
            <person name="Podell S."/>
            <person name="Gaasterland T."/>
            <person name="Napoli C."/>
            <person name="Gendler K."/>
            <person name="Manuell A."/>
            <person name="Tai V."/>
            <person name="Vallon O."/>
            <person name="Piganeau G."/>
            <person name="Jancek S."/>
            <person name="Heijde M."/>
            <person name="Jabbari K."/>
            <person name="Bowler C."/>
            <person name="Lohr M."/>
            <person name="Robbens S."/>
            <person name="Werner G."/>
            <person name="Dubchak I."/>
            <person name="Pazour G.J."/>
            <person name="Ren Q."/>
            <person name="Paulsen I."/>
            <person name="Delwiche C."/>
            <person name="Schmutz J."/>
            <person name="Rokhsar D."/>
            <person name="Van de Peer Y."/>
            <person name="Moreau H."/>
            <person name="Grigoriev I.V."/>
        </authorList>
    </citation>
    <scope>NUCLEOTIDE SEQUENCE [LARGE SCALE GENOMIC DNA]</scope>
    <source>
        <strain evidence="15 16">CCE9901</strain>
    </source>
</reference>
<evidence type="ECO:0000313" key="15">
    <source>
        <dbReference type="EMBL" id="ABO97449.1"/>
    </source>
</evidence>
<name>A4S1J0_OSTLU</name>
<keyword evidence="10 14" id="KW-1133">Transmembrane helix</keyword>
<feature type="transmembrane region" description="Helical" evidence="14">
    <location>
        <begin position="41"/>
        <end position="67"/>
    </location>
</feature>
<evidence type="ECO:0000256" key="12">
    <source>
        <dbReference type="ARBA" id="ARBA00023136"/>
    </source>
</evidence>
<comment type="similarity">
    <text evidence="4 14">Belongs to the diacylglycerol acyltransferase family.</text>
</comment>
<dbReference type="Gramene" id="ABO97449">
    <property type="protein sequence ID" value="ABO97449"/>
    <property type="gene ID" value="OSTLU_16489"/>
</dbReference>
<protein>
    <recommendedName>
        <fullName evidence="14">Acyltransferase</fullName>
        <ecNumber evidence="14">2.3.1.-</ecNumber>
    </recommendedName>
</protein>
<evidence type="ECO:0000256" key="4">
    <source>
        <dbReference type="ARBA" id="ARBA00005420"/>
    </source>
</evidence>
<evidence type="ECO:0000256" key="7">
    <source>
        <dbReference type="ARBA" id="ARBA00022692"/>
    </source>
</evidence>
<accession>A4S1J0</accession>
<dbReference type="GeneID" id="5003214"/>
<dbReference type="GO" id="GO:0004144">
    <property type="term" value="F:diacylglycerol O-acyltransferase activity"/>
    <property type="evidence" value="ECO:0007669"/>
    <property type="project" value="UniProtKB-ARBA"/>
</dbReference>
<dbReference type="OrthoDB" id="264532at2759"/>
<evidence type="ECO:0000256" key="13">
    <source>
        <dbReference type="ARBA" id="ARBA00023315"/>
    </source>
</evidence>
<evidence type="ECO:0000256" key="8">
    <source>
        <dbReference type="ARBA" id="ARBA00022798"/>
    </source>
</evidence>
<evidence type="ECO:0000256" key="10">
    <source>
        <dbReference type="ARBA" id="ARBA00022989"/>
    </source>
</evidence>
<keyword evidence="16" id="KW-1185">Reference proteome</keyword>
<dbReference type="GO" id="GO:0019432">
    <property type="term" value="P:triglyceride biosynthetic process"/>
    <property type="evidence" value="ECO:0007669"/>
    <property type="project" value="TreeGrafter"/>
</dbReference>
<gene>
    <name evidence="15" type="ORF">OSTLU_16489</name>
</gene>
<dbReference type="CDD" id="cd07987">
    <property type="entry name" value="LPLAT_MGAT-like"/>
    <property type="match status" value="1"/>
</dbReference>
<proteinExistence type="inferred from homology"/>
<keyword evidence="5" id="KW-0444">Lipid biosynthesis</keyword>
<dbReference type="InterPro" id="IPR007130">
    <property type="entry name" value="DAGAT"/>
</dbReference>
<evidence type="ECO:0000256" key="5">
    <source>
        <dbReference type="ARBA" id="ARBA00022516"/>
    </source>
</evidence>
<organism evidence="15 16">
    <name type="scientific">Ostreococcus lucimarinus (strain CCE9901)</name>
    <dbReference type="NCBI Taxonomy" id="436017"/>
    <lineage>
        <taxon>Eukaryota</taxon>
        <taxon>Viridiplantae</taxon>
        <taxon>Chlorophyta</taxon>
        <taxon>Mamiellophyceae</taxon>
        <taxon>Mamiellales</taxon>
        <taxon>Bathycoccaceae</taxon>
        <taxon>Ostreococcus</taxon>
    </lineage>
</organism>
<dbReference type="GO" id="GO:0005789">
    <property type="term" value="C:endoplasmic reticulum membrane"/>
    <property type="evidence" value="ECO:0007669"/>
    <property type="project" value="UniProtKB-SubCell"/>
</dbReference>
<feature type="transmembrane region" description="Helical" evidence="14">
    <location>
        <begin position="165"/>
        <end position="188"/>
    </location>
</feature>
<dbReference type="HOGENOM" id="CLU_783786_0_0_1"/>
<evidence type="ECO:0000256" key="2">
    <source>
        <dbReference type="ARBA" id="ARBA00004771"/>
    </source>
</evidence>
<dbReference type="PANTHER" id="PTHR12317">
    <property type="entry name" value="DIACYLGLYCEROL O-ACYLTRANSFERASE"/>
    <property type="match status" value="1"/>
</dbReference>
<keyword evidence="9 14" id="KW-0256">Endoplasmic reticulum</keyword>
<dbReference type="Proteomes" id="UP000001568">
    <property type="component" value="Chromosome 8"/>
</dbReference>
<keyword evidence="7 14" id="KW-0812">Transmembrane</keyword>
<dbReference type="eggNOG" id="KOG0831">
    <property type="taxonomic scope" value="Eukaryota"/>
</dbReference>
<keyword evidence="12 14" id="KW-0472">Membrane</keyword>
<keyword evidence="13" id="KW-0012">Acyltransferase</keyword>
<evidence type="ECO:0000313" key="16">
    <source>
        <dbReference type="Proteomes" id="UP000001568"/>
    </source>
</evidence>
<evidence type="ECO:0000256" key="1">
    <source>
        <dbReference type="ARBA" id="ARBA00004477"/>
    </source>
</evidence>
<evidence type="ECO:0000256" key="6">
    <source>
        <dbReference type="ARBA" id="ARBA00022679"/>
    </source>
</evidence>
<evidence type="ECO:0000256" key="3">
    <source>
        <dbReference type="ARBA" id="ARBA00005189"/>
    </source>
</evidence>
<feature type="transmembrane region" description="Helical" evidence="14">
    <location>
        <begin position="73"/>
        <end position="91"/>
    </location>
</feature>
<keyword evidence="11" id="KW-0443">Lipid metabolism</keyword>
<dbReference type="EC" id="2.3.1.-" evidence="14"/>
<keyword evidence="8" id="KW-0319">Glycerol metabolism</keyword>
<evidence type="ECO:0000256" key="9">
    <source>
        <dbReference type="ARBA" id="ARBA00022824"/>
    </source>
</evidence>
<comment type="pathway">
    <text evidence="3">Lipid metabolism.</text>
</comment>
<dbReference type="GO" id="GO:0006071">
    <property type="term" value="P:glycerol metabolic process"/>
    <property type="evidence" value="ECO:0007669"/>
    <property type="project" value="UniProtKB-KW"/>
</dbReference>
<dbReference type="EMBL" id="CP000588">
    <property type="protein sequence ID" value="ABO97449.1"/>
    <property type="molecule type" value="Genomic_DNA"/>
</dbReference>
<dbReference type="OMA" id="DWVPFRE"/>
<dbReference type="PANTHER" id="PTHR12317:SF0">
    <property type="entry name" value="ACYLTRANSFERASE"/>
    <property type="match status" value="1"/>
</dbReference>
<dbReference type="AlphaFoldDB" id="A4S1J0"/>
<dbReference type="Pfam" id="PF03982">
    <property type="entry name" value="DAGAT"/>
    <property type="match status" value="1"/>
</dbReference>
<dbReference type="STRING" id="436017.A4S1J0"/>
<keyword evidence="6 14" id="KW-0808">Transferase</keyword>
<comment type="subcellular location">
    <subcellularLocation>
        <location evidence="1 14">Endoplasmic reticulum membrane</location>
        <topology evidence="1 14">Multi-pass membrane protein</topology>
    </subcellularLocation>
</comment>
<evidence type="ECO:0000256" key="11">
    <source>
        <dbReference type="ARBA" id="ARBA00023098"/>
    </source>
</evidence>
<dbReference type="RefSeq" id="XP_001419156.1">
    <property type="nucleotide sequence ID" value="XM_001419119.1"/>
</dbReference>
<dbReference type="KEGG" id="olu:OSTLU_16489"/>
<comment type="pathway">
    <text evidence="2">Glycerolipid metabolism; triacylglycerol biosynthesis.</text>
</comment>